<keyword evidence="2" id="KW-0255">Endonuclease</keyword>
<gene>
    <name evidence="2" type="ORF">M5X16_28995</name>
</gene>
<dbReference type="Proteomes" id="UP001527202">
    <property type="component" value="Unassembled WGS sequence"/>
</dbReference>
<dbReference type="SMART" id="SM00507">
    <property type="entry name" value="HNHc"/>
    <property type="match status" value="1"/>
</dbReference>
<organism evidence="2 3">
    <name type="scientific">Paenibacillus chitinolyticus</name>
    <dbReference type="NCBI Taxonomy" id="79263"/>
    <lineage>
        <taxon>Bacteria</taxon>
        <taxon>Bacillati</taxon>
        <taxon>Bacillota</taxon>
        <taxon>Bacilli</taxon>
        <taxon>Bacillales</taxon>
        <taxon>Paenibacillaceae</taxon>
        <taxon>Paenibacillus</taxon>
    </lineage>
</organism>
<keyword evidence="2" id="KW-0378">Hydrolase</keyword>
<reference evidence="2 3" key="1">
    <citation type="submission" date="2022-05" db="EMBL/GenBank/DDBJ databases">
        <title>Genome Sequencing of Bee-Associated Microbes.</title>
        <authorList>
            <person name="Dunlap C."/>
        </authorList>
    </citation>
    <scope>NUCLEOTIDE SEQUENCE [LARGE SCALE GENOMIC DNA]</scope>
    <source>
        <strain evidence="2 3">NRRL B-23120</strain>
    </source>
</reference>
<protein>
    <submittedName>
        <fullName evidence="2">HNH endonuclease</fullName>
    </submittedName>
</protein>
<comment type="caution">
    <text evidence="2">The sequence shown here is derived from an EMBL/GenBank/DDBJ whole genome shotgun (WGS) entry which is preliminary data.</text>
</comment>
<dbReference type="GO" id="GO:0004519">
    <property type="term" value="F:endonuclease activity"/>
    <property type="evidence" value="ECO:0007669"/>
    <property type="project" value="UniProtKB-KW"/>
</dbReference>
<sequence>MLKDGEILKKVDKCPWMISNKGRIKSLKTNAEKIQYMGTSGYYFVSYNSKTYLTHRLVAQYFIDPIPKGMVVNHKDGNKTNNHVDNLEIVTYKENTRHAFDHGLMVPLCGEENSMSKLTNSQARNLINDIIKGLANGELAIKYNLHDRYISLVRHKKRWKKLWSEFGSINAEMSNGNDRNKSLSPQQFVQVVKKIKNGVSNASIEREFNLSSGTGSRIRHKKIYCNWWKDYFGESI</sequence>
<dbReference type="Pfam" id="PF13392">
    <property type="entry name" value="HNH_3"/>
    <property type="match status" value="1"/>
</dbReference>
<evidence type="ECO:0000259" key="1">
    <source>
        <dbReference type="SMART" id="SM00507"/>
    </source>
</evidence>
<dbReference type="GeneID" id="95376140"/>
<feature type="domain" description="HNH nuclease" evidence="1">
    <location>
        <begin position="48"/>
        <end position="96"/>
    </location>
</feature>
<dbReference type="InterPro" id="IPR003615">
    <property type="entry name" value="HNH_nuc"/>
</dbReference>
<accession>A0ABT4FMR2</accession>
<dbReference type="RefSeq" id="WP_241688660.1">
    <property type="nucleotide sequence ID" value="NZ_CP026520.1"/>
</dbReference>
<keyword evidence="3" id="KW-1185">Reference proteome</keyword>
<dbReference type="InterPro" id="IPR044925">
    <property type="entry name" value="His-Me_finger_sf"/>
</dbReference>
<dbReference type="SUPFAM" id="SSF54060">
    <property type="entry name" value="His-Me finger endonucleases"/>
    <property type="match status" value="1"/>
</dbReference>
<proteinExistence type="predicted"/>
<evidence type="ECO:0000313" key="3">
    <source>
        <dbReference type="Proteomes" id="UP001527202"/>
    </source>
</evidence>
<name>A0ABT4FMR2_9BACL</name>
<dbReference type="EMBL" id="JAMDMJ010000055">
    <property type="protein sequence ID" value="MCY9599790.1"/>
    <property type="molecule type" value="Genomic_DNA"/>
</dbReference>
<dbReference type="Gene3D" id="3.90.75.20">
    <property type="match status" value="1"/>
</dbReference>
<evidence type="ECO:0000313" key="2">
    <source>
        <dbReference type="EMBL" id="MCY9599790.1"/>
    </source>
</evidence>
<keyword evidence="2" id="KW-0540">Nuclease</keyword>